<organism evidence="1 2">
    <name type="scientific">Micromonospora andamanensis</name>
    <dbReference type="NCBI Taxonomy" id="1287068"/>
    <lineage>
        <taxon>Bacteria</taxon>
        <taxon>Bacillati</taxon>
        <taxon>Actinomycetota</taxon>
        <taxon>Actinomycetes</taxon>
        <taxon>Micromonosporales</taxon>
        <taxon>Micromonosporaceae</taxon>
        <taxon>Micromonospora</taxon>
    </lineage>
</organism>
<accession>A0ABQ4I621</accession>
<evidence type="ECO:0000313" key="2">
    <source>
        <dbReference type="Proteomes" id="UP000647017"/>
    </source>
</evidence>
<evidence type="ECO:0000313" key="1">
    <source>
        <dbReference type="EMBL" id="GIJ13293.1"/>
    </source>
</evidence>
<sequence>MRADGVMMWPPCSANCRPQRFLVLEAIEGDGKQFLVAPITMPGAIARPVDRVLSNRDHRGSVEPVEQQVTEPTWLVVGDIPAFFFGQKM</sequence>
<reference evidence="1 2" key="1">
    <citation type="submission" date="2021-01" db="EMBL/GenBank/DDBJ databases">
        <title>Whole genome shotgun sequence of Verrucosispora andamanensis NBRC 109075.</title>
        <authorList>
            <person name="Komaki H."/>
            <person name="Tamura T."/>
        </authorList>
    </citation>
    <scope>NUCLEOTIDE SEQUENCE [LARGE SCALE GENOMIC DNA]</scope>
    <source>
        <strain evidence="1 2">NBRC 109075</strain>
    </source>
</reference>
<protein>
    <submittedName>
        <fullName evidence="1">Uncharacterized protein</fullName>
    </submittedName>
</protein>
<dbReference type="Proteomes" id="UP000647017">
    <property type="component" value="Unassembled WGS sequence"/>
</dbReference>
<proteinExistence type="predicted"/>
<gene>
    <name evidence="1" type="ORF">Van01_65070</name>
</gene>
<name>A0ABQ4I621_9ACTN</name>
<keyword evidence="2" id="KW-1185">Reference proteome</keyword>
<dbReference type="EMBL" id="BOOZ01000100">
    <property type="protein sequence ID" value="GIJ13293.1"/>
    <property type="molecule type" value="Genomic_DNA"/>
</dbReference>
<comment type="caution">
    <text evidence="1">The sequence shown here is derived from an EMBL/GenBank/DDBJ whole genome shotgun (WGS) entry which is preliminary data.</text>
</comment>